<dbReference type="Pfam" id="PF01425">
    <property type="entry name" value="Amidase"/>
    <property type="match status" value="1"/>
</dbReference>
<protein>
    <submittedName>
        <fullName evidence="3">Putative amidase protein</fullName>
    </submittedName>
</protein>
<dbReference type="Gene3D" id="3.90.1300.10">
    <property type="entry name" value="Amidase signature (AS) domain"/>
    <property type="match status" value="1"/>
</dbReference>
<dbReference type="eggNOG" id="KOG1211">
    <property type="taxonomic scope" value="Eukaryota"/>
</dbReference>
<dbReference type="KEGG" id="ela:UCREL1_2560"/>
<dbReference type="STRING" id="1287681.M7SUZ6"/>
<dbReference type="InterPro" id="IPR000120">
    <property type="entry name" value="Amidase"/>
</dbReference>
<dbReference type="SUPFAM" id="SSF75304">
    <property type="entry name" value="Amidase signature (AS) enzymes"/>
    <property type="match status" value="1"/>
</dbReference>
<feature type="signal peptide" evidence="1">
    <location>
        <begin position="1"/>
        <end position="20"/>
    </location>
</feature>
<dbReference type="InterPro" id="IPR023631">
    <property type="entry name" value="Amidase_dom"/>
</dbReference>
<evidence type="ECO:0000313" key="4">
    <source>
        <dbReference type="Proteomes" id="UP000012174"/>
    </source>
</evidence>
<keyword evidence="1" id="KW-0732">Signal</keyword>
<gene>
    <name evidence="3" type="ORF">UCREL1_2560</name>
</gene>
<evidence type="ECO:0000256" key="1">
    <source>
        <dbReference type="SAM" id="SignalP"/>
    </source>
</evidence>
<reference evidence="4" key="1">
    <citation type="journal article" date="2013" name="Genome Announc.">
        <title>Draft genome sequence of the grapevine dieback fungus Eutypa lata UCR-EL1.</title>
        <authorList>
            <person name="Blanco-Ulate B."/>
            <person name="Rolshausen P.E."/>
            <person name="Cantu D."/>
        </authorList>
    </citation>
    <scope>NUCLEOTIDE SEQUENCE [LARGE SCALE GENOMIC DNA]</scope>
    <source>
        <strain evidence="4">UCR-EL1</strain>
    </source>
</reference>
<dbReference type="AlphaFoldDB" id="M7SUZ6"/>
<proteinExistence type="predicted"/>
<dbReference type="Proteomes" id="UP000012174">
    <property type="component" value="Unassembled WGS sequence"/>
</dbReference>
<feature type="domain" description="Amidase" evidence="2">
    <location>
        <begin position="14"/>
        <end position="222"/>
    </location>
</feature>
<dbReference type="PANTHER" id="PTHR11895">
    <property type="entry name" value="TRANSAMIDASE"/>
    <property type="match status" value="1"/>
</dbReference>
<keyword evidence="4" id="KW-1185">Reference proteome</keyword>
<dbReference type="GO" id="GO:0003824">
    <property type="term" value="F:catalytic activity"/>
    <property type="evidence" value="ECO:0007669"/>
    <property type="project" value="InterPro"/>
</dbReference>
<sequence length="229" mass="24845">MAISLSDIAVLLTALAGSDGLDPRATAETPLQKDVKDYAQALRERFSERVKIGTWNEKSAGKGLRIGLVKEAWEVPTLNAEVAEVVRKAAHRFSSLGAEVKEISIPLHASGPAIWTAATRLTSMGDYSLTNRTLPLLSYPMPHLEPPPVNNDWLEIMSTYNPAVPNVLFCSDYLSAKYPPSAAAKAMMHVHQLQAAYDAALENLDVLITPSNPTVAPKHPKPRFGAIPL</sequence>
<dbReference type="PANTHER" id="PTHR11895:SF171">
    <property type="entry name" value="AMIDASE DOMAIN-CONTAINING PROTEIN"/>
    <property type="match status" value="1"/>
</dbReference>
<feature type="chain" id="PRO_5004085008" evidence="1">
    <location>
        <begin position="21"/>
        <end position="229"/>
    </location>
</feature>
<name>M7SUZ6_EUTLA</name>
<dbReference type="EMBL" id="KB705872">
    <property type="protein sequence ID" value="EMR70404.1"/>
    <property type="molecule type" value="Genomic_DNA"/>
</dbReference>
<dbReference type="InterPro" id="IPR036928">
    <property type="entry name" value="AS_sf"/>
</dbReference>
<organism evidence="3 4">
    <name type="scientific">Eutypa lata (strain UCR-EL1)</name>
    <name type="common">Grapevine dieback disease fungus</name>
    <name type="synonym">Eutypa armeniacae</name>
    <dbReference type="NCBI Taxonomy" id="1287681"/>
    <lineage>
        <taxon>Eukaryota</taxon>
        <taxon>Fungi</taxon>
        <taxon>Dikarya</taxon>
        <taxon>Ascomycota</taxon>
        <taxon>Pezizomycotina</taxon>
        <taxon>Sordariomycetes</taxon>
        <taxon>Xylariomycetidae</taxon>
        <taxon>Xylariales</taxon>
        <taxon>Diatrypaceae</taxon>
        <taxon>Eutypa</taxon>
    </lineage>
</organism>
<accession>M7SUZ6</accession>
<dbReference type="HOGENOM" id="CLU_1209835_0_0_1"/>
<evidence type="ECO:0000313" key="3">
    <source>
        <dbReference type="EMBL" id="EMR70404.1"/>
    </source>
</evidence>
<dbReference type="OrthoDB" id="1879366at2759"/>
<evidence type="ECO:0000259" key="2">
    <source>
        <dbReference type="Pfam" id="PF01425"/>
    </source>
</evidence>